<proteinExistence type="predicted"/>
<dbReference type="AlphaFoldDB" id="A0A8S3TUY2"/>
<comment type="caution">
    <text evidence="1">The sequence shown here is derived from an EMBL/GenBank/DDBJ whole genome shotgun (WGS) entry which is preliminary data.</text>
</comment>
<evidence type="ECO:0000313" key="1">
    <source>
        <dbReference type="EMBL" id="CAG2235177.1"/>
    </source>
</evidence>
<reference evidence="1" key="1">
    <citation type="submission" date="2021-03" db="EMBL/GenBank/DDBJ databases">
        <authorList>
            <person name="Bekaert M."/>
        </authorList>
    </citation>
    <scope>NUCLEOTIDE SEQUENCE</scope>
</reference>
<name>A0A8S3TUY2_MYTED</name>
<sequence length="161" mass="18832">MWDSFQDNLENTINTNIPQKTARSKDGNHWIKEDIKWLIRKRDKHNKRKKKSADTKHNSKYKELKRLQIQSAFSDKINFTNTESKDRCNMTDQPYPTIPDQNITENGIIKLLSNLNPYKADGPDSITSRVLKKLSSDIAPILTNIFRWSYEAGNYQIFGKE</sequence>
<organism evidence="1 2">
    <name type="scientific">Mytilus edulis</name>
    <name type="common">Blue mussel</name>
    <dbReference type="NCBI Taxonomy" id="6550"/>
    <lineage>
        <taxon>Eukaryota</taxon>
        <taxon>Metazoa</taxon>
        <taxon>Spiralia</taxon>
        <taxon>Lophotrochozoa</taxon>
        <taxon>Mollusca</taxon>
        <taxon>Bivalvia</taxon>
        <taxon>Autobranchia</taxon>
        <taxon>Pteriomorphia</taxon>
        <taxon>Mytilida</taxon>
        <taxon>Mytiloidea</taxon>
        <taxon>Mytilidae</taxon>
        <taxon>Mytilinae</taxon>
        <taxon>Mytilus</taxon>
    </lineage>
</organism>
<dbReference type="Proteomes" id="UP000683360">
    <property type="component" value="Unassembled WGS sequence"/>
</dbReference>
<dbReference type="EMBL" id="CAJPWZ010002312">
    <property type="protein sequence ID" value="CAG2235177.1"/>
    <property type="molecule type" value="Genomic_DNA"/>
</dbReference>
<protein>
    <submittedName>
        <fullName evidence="1">Uncharacterized protein</fullName>
    </submittedName>
</protein>
<accession>A0A8S3TUY2</accession>
<keyword evidence="2" id="KW-1185">Reference proteome</keyword>
<dbReference type="OrthoDB" id="6154608at2759"/>
<evidence type="ECO:0000313" key="2">
    <source>
        <dbReference type="Proteomes" id="UP000683360"/>
    </source>
</evidence>
<gene>
    <name evidence="1" type="ORF">MEDL_47759</name>
</gene>